<dbReference type="InterPro" id="IPR023473">
    <property type="entry name" value="AMMECR1"/>
</dbReference>
<dbReference type="InterPro" id="IPR036071">
    <property type="entry name" value="AMMECR1_dom_sf"/>
</dbReference>
<dbReference type="PANTHER" id="PTHR13016:SF0">
    <property type="entry name" value="AMME SYNDROME CANDIDATE GENE 1 PROTEIN"/>
    <property type="match status" value="1"/>
</dbReference>
<proteinExistence type="predicted"/>
<dbReference type="OrthoDB" id="24630at2759"/>
<evidence type="ECO:0000313" key="2">
    <source>
        <dbReference type="EMBL" id="EJK59694.1"/>
    </source>
</evidence>
<comment type="caution">
    <text evidence="2">The sequence shown here is derived from an EMBL/GenBank/DDBJ whole genome shotgun (WGS) entry which is preliminary data.</text>
</comment>
<dbReference type="EMBL" id="AGNL01022522">
    <property type="protein sequence ID" value="EJK59694.1"/>
    <property type="molecule type" value="Genomic_DNA"/>
</dbReference>
<dbReference type="PANTHER" id="PTHR13016">
    <property type="entry name" value="AMMECR1 HOMOLOG"/>
    <property type="match status" value="1"/>
</dbReference>
<dbReference type="PROSITE" id="PS51112">
    <property type="entry name" value="AMMECR1"/>
    <property type="match status" value="1"/>
</dbReference>
<dbReference type="InterPro" id="IPR027485">
    <property type="entry name" value="AMMECR1_N"/>
</dbReference>
<dbReference type="eggNOG" id="KOG3274">
    <property type="taxonomic scope" value="Eukaryota"/>
</dbReference>
<evidence type="ECO:0000259" key="1">
    <source>
        <dbReference type="PROSITE" id="PS51112"/>
    </source>
</evidence>
<name>K0S4H0_THAOC</name>
<evidence type="ECO:0000313" key="3">
    <source>
        <dbReference type="Proteomes" id="UP000266841"/>
    </source>
</evidence>
<dbReference type="SUPFAM" id="SSF143447">
    <property type="entry name" value="AMMECR1-like"/>
    <property type="match status" value="1"/>
</dbReference>
<sequence>MADDDAVTFREEVNDAATTLREEVKREVVASRDMCEHCFDALLHELSSSRSNHGTTHGNKRKMPYLRPNNRKIPAVDCPLFVTWKKLGRTRPATMPCDEKIDAPKVYEDSDYELRGCIGTLAPRPLDSALTEFALTSAFHDVRFDPIALIEVPRLKLAVSLLVGFSPCRDCLDWVPGLHGIIIKFHGDSTKRSFSATYLPEVAVEQGWSQREAVLSLVRKAGYYETVTEDLLSRIHCTRYQSSKRSMTYQEYELVKGEELPYVVEEVIRKRNSESCINL</sequence>
<keyword evidence="3" id="KW-1185">Reference proteome</keyword>
<organism evidence="2 3">
    <name type="scientific">Thalassiosira oceanica</name>
    <name type="common">Marine diatom</name>
    <dbReference type="NCBI Taxonomy" id="159749"/>
    <lineage>
        <taxon>Eukaryota</taxon>
        <taxon>Sar</taxon>
        <taxon>Stramenopiles</taxon>
        <taxon>Ochrophyta</taxon>
        <taxon>Bacillariophyta</taxon>
        <taxon>Coscinodiscophyceae</taxon>
        <taxon>Thalassiosirophycidae</taxon>
        <taxon>Thalassiosirales</taxon>
        <taxon>Thalassiosiraceae</taxon>
        <taxon>Thalassiosira</taxon>
    </lineage>
</organism>
<dbReference type="Proteomes" id="UP000266841">
    <property type="component" value="Unassembled WGS sequence"/>
</dbReference>
<feature type="domain" description="AMMECR1" evidence="1">
    <location>
        <begin position="23"/>
        <end position="256"/>
    </location>
</feature>
<dbReference type="AlphaFoldDB" id="K0S4H0"/>
<dbReference type="OMA" id="GTHTHGN"/>
<dbReference type="Gene3D" id="3.30.1490.150">
    <property type="entry name" value="Hypothetical protein ph0010, domain 2"/>
    <property type="match status" value="1"/>
</dbReference>
<dbReference type="Gene3D" id="3.30.700.20">
    <property type="entry name" value="Hypothetical protein ph0010, domain 1"/>
    <property type="match status" value="1"/>
</dbReference>
<dbReference type="InterPro" id="IPR002733">
    <property type="entry name" value="AMMECR1_domain"/>
</dbReference>
<gene>
    <name evidence="2" type="ORF">THAOC_20048</name>
</gene>
<dbReference type="Pfam" id="PF01871">
    <property type="entry name" value="AMMECR1"/>
    <property type="match status" value="1"/>
</dbReference>
<protein>
    <recommendedName>
        <fullName evidence="1">AMMECR1 domain-containing protein</fullName>
    </recommendedName>
</protein>
<accession>K0S4H0</accession>
<reference evidence="2 3" key="1">
    <citation type="journal article" date="2012" name="Genome Biol.">
        <title>Genome and low-iron response of an oceanic diatom adapted to chronic iron limitation.</title>
        <authorList>
            <person name="Lommer M."/>
            <person name="Specht M."/>
            <person name="Roy A.S."/>
            <person name="Kraemer L."/>
            <person name="Andreson R."/>
            <person name="Gutowska M.A."/>
            <person name="Wolf J."/>
            <person name="Bergner S.V."/>
            <person name="Schilhabel M.B."/>
            <person name="Klostermeier U.C."/>
            <person name="Beiko R.G."/>
            <person name="Rosenstiel P."/>
            <person name="Hippler M."/>
            <person name="Laroche J."/>
        </authorList>
    </citation>
    <scope>NUCLEOTIDE SEQUENCE [LARGE SCALE GENOMIC DNA]</scope>
    <source>
        <strain evidence="2 3">CCMP1005</strain>
    </source>
</reference>